<dbReference type="SUPFAM" id="SSF54814">
    <property type="entry name" value="Prokaryotic type KH domain (KH-domain type II)"/>
    <property type="match status" value="2"/>
</dbReference>
<dbReference type="InterPro" id="IPR009019">
    <property type="entry name" value="KH_sf_prok-type"/>
</dbReference>
<dbReference type="SMART" id="SM00322">
    <property type="entry name" value="KH"/>
    <property type="match status" value="2"/>
</dbReference>
<reference evidence="9 10" key="1">
    <citation type="submission" date="2012-03" db="EMBL/GenBank/DDBJ databases">
        <authorList>
            <person name="Harkins D.M."/>
            <person name="Madupu R."/>
            <person name="Durkin A.S."/>
            <person name="Torralba M."/>
            <person name="Methe B."/>
            <person name="Sutton G.G."/>
            <person name="Nelson K.E."/>
        </authorList>
    </citation>
    <scope>NUCLEOTIDE SEQUENCE [LARGE SCALE GENOMIC DNA]</scope>
    <source>
        <strain evidence="9 10">CCUG 2042</strain>
    </source>
</reference>
<gene>
    <name evidence="7 9" type="primary">nusA</name>
    <name evidence="9" type="ORF">HMPREF1052_1762</name>
</gene>
<name>I3DFX8_9PAST</name>
<organism evidence="9 10">
    <name type="scientific">Pasteurella bettyae CCUG 2042</name>
    <dbReference type="NCBI Taxonomy" id="1095749"/>
    <lineage>
        <taxon>Bacteria</taxon>
        <taxon>Pseudomonadati</taxon>
        <taxon>Pseudomonadota</taxon>
        <taxon>Gammaproteobacteria</taxon>
        <taxon>Pasteurellales</taxon>
        <taxon>Pasteurellaceae</taxon>
        <taxon>Pasteurella</taxon>
    </lineage>
</organism>
<dbReference type="HAMAP" id="MF_00945_B">
    <property type="entry name" value="NusA_B"/>
    <property type="match status" value="1"/>
</dbReference>
<accession>I3DFX8</accession>
<protein>
    <recommendedName>
        <fullName evidence="7">Transcription termination/antitermination protein NusA</fullName>
    </recommendedName>
</protein>
<dbReference type="InterPro" id="IPR013735">
    <property type="entry name" value="TF_NusA_N"/>
</dbReference>
<evidence type="ECO:0000256" key="4">
    <source>
        <dbReference type="ARBA" id="ARBA00022884"/>
    </source>
</evidence>
<dbReference type="CDD" id="cd02134">
    <property type="entry name" value="KH-II_NusA_rpt1"/>
    <property type="match status" value="1"/>
</dbReference>
<dbReference type="Proteomes" id="UP000006457">
    <property type="component" value="Unassembled WGS sequence"/>
</dbReference>
<dbReference type="FunFam" id="3.30.300.20:FF:000005">
    <property type="entry name" value="Transcription termination/antitermination protein NusA"/>
    <property type="match status" value="1"/>
</dbReference>
<dbReference type="PROSITE" id="PS50126">
    <property type="entry name" value="S1"/>
    <property type="match status" value="1"/>
</dbReference>
<dbReference type="Gene3D" id="2.40.50.140">
    <property type="entry name" value="Nucleic acid-binding proteins"/>
    <property type="match status" value="1"/>
</dbReference>
<comment type="caution">
    <text evidence="9">The sequence shown here is derived from an EMBL/GenBank/DDBJ whole genome shotgun (WGS) entry which is preliminary data.</text>
</comment>
<dbReference type="Pfam" id="PF08529">
    <property type="entry name" value="NusA_N"/>
    <property type="match status" value="1"/>
</dbReference>
<dbReference type="InterPro" id="IPR015946">
    <property type="entry name" value="KH_dom-like_a/b"/>
</dbReference>
<dbReference type="SMART" id="SM00316">
    <property type="entry name" value="S1"/>
    <property type="match status" value="1"/>
</dbReference>
<keyword evidence="2 7" id="KW-0963">Cytoplasm</keyword>
<dbReference type="Gene3D" id="3.30.1480.10">
    <property type="entry name" value="NusA, N-terminal domain"/>
    <property type="match status" value="1"/>
</dbReference>
<evidence type="ECO:0000313" key="9">
    <source>
        <dbReference type="EMBL" id="EIJ70621.1"/>
    </source>
</evidence>
<dbReference type="GO" id="GO:0006353">
    <property type="term" value="P:DNA-templated transcription termination"/>
    <property type="evidence" value="ECO:0007669"/>
    <property type="project" value="UniProtKB-UniRule"/>
</dbReference>
<dbReference type="InterPro" id="IPR010995">
    <property type="entry name" value="DNA_repair_Rad51/TF_NusA_a-hlx"/>
</dbReference>
<keyword evidence="1 7" id="KW-0806">Transcription termination</keyword>
<dbReference type="PATRIC" id="fig|1095749.3.peg.692"/>
<dbReference type="PANTHER" id="PTHR22648">
    <property type="entry name" value="TRANSCRIPTION TERMINATION FACTOR NUSA"/>
    <property type="match status" value="1"/>
</dbReference>
<dbReference type="GO" id="GO:0003723">
    <property type="term" value="F:RNA binding"/>
    <property type="evidence" value="ECO:0007669"/>
    <property type="project" value="UniProtKB-UniRule"/>
</dbReference>
<comment type="subcellular location">
    <subcellularLocation>
        <location evidence="7">Cytoplasm</location>
    </subcellularLocation>
</comment>
<comment type="subunit">
    <text evidence="7">Monomer. Binds directly to the core enzyme of the DNA-dependent RNA polymerase and to nascent RNA.</text>
</comment>
<evidence type="ECO:0000256" key="1">
    <source>
        <dbReference type="ARBA" id="ARBA00022472"/>
    </source>
</evidence>
<keyword evidence="5 7" id="KW-0805">Transcription regulation</keyword>
<dbReference type="Pfam" id="PF14520">
    <property type="entry name" value="HHH_5"/>
    <property type="match status" value="1"/>
</dbReference>
<dbReference type="FunFam" id="3.30.300.20:FF:000002">
    <property type="entry name" value="Transcription termination/antitermination protein NusA"/>
    <property type="match status" value="1"/>
</dbReference>
<dbReference type="Pfam" id="PF13184">
    <property type="entry name" value="KH_NusA_1st"/>
    <property type="match status" value="1"/>
</dbReference>
<dbReference type="GO" id="GO:0000166">
    <property type="term" value="F:nucleotide binding"/>
    <property type="evidence" value="ECO:0007669"/>
    <property type="project" value="InterPro"/>
</dbReference>
<dbReference type="PROSITE" id="PS50084">
    <property type="entry name" value="KH_TYPE_1"/>
    <property type="match status" value="1"/>
</dbReference>
<dbReference type="InterPro" id="IPR010213">
    <property type="entry name" value="TF_NusA"/>
</dbReference>
<keyword evidence="4 7" id="KW-0694">RNA-binding</keyword>
<dbReference type="SUPFAM" id="SSF47794">
    <property type="entry name" value="Rad51 N-terminal domain-like"/>
    <property type="match status" value="2"/>
</dbReference>
<dbReference type="FunFam" id="1.10.150.20:FF:000015">
    <property type="entry name" value="Transcription termination/antitermination protein NusA"/>
    <property type="match status" value="1"/>
</dbReference>
<comment type="function">
    <text evidence="7">Participates in both transcription termination and antitermination.</text>
</comment>
<feature type="domain" description="S1 motif" evidence="8">
    <location>
        <begin position="135"/>
        <end position="206"/>
    </location>
</feature>
<keyword evidence="10" id="KW-1185">Reference proteome</keyword>
<dbReference type="InterPro" id="IPR036555">
    <property type="entry name" value="NusA_N_sf"/>
</dbReference>
<evidence type="ECO:0000259" key="8">
    <source>
        <dbReference type="PROSITE" id="PS50126"/>
    </source>
</evidence>
<dbReference type="InterPro" id="IPR058582">
    <property type="entry name" value="KH_NusA_2nd"/>
</dbReference>
<sequence>MSKEILLAAEAVSNEKLLPREKIFEALESAIALSTKKKYEQEIDVRVVINQKTGEFETYRRWLVVENVTNPTKEITLEAAQFEDPTIQLGDFVEDQIESVAFDRITMQTARQVISTKIREAERNKVVEQFRSEEGKIVTGTVKKVTRDSIILELTGNKEDPAKAEAVITREDMLPRENFRPGDRVRGVLYKVNPESKGAQLFVTRAKPVMIEELFRLEVPEIGEELIEIKGASRDPGSRAKIAVKSNDKRIDPVGACVGMRGARVQAITNELGGERVDIVLWDDNPAQFVINAMAPADVSSIVVDEDNHSMDIAVDSENLAQAIGRNGQNVRLATQLTGWTLNVMTSDELTEKHQAEDNKILNLFMTSLEIDEDFAQLLIDEGFSSLEELAYVPVNELTAIDGLEDEDLVEELQTRAKNILTAKALAEEEALKQAHIEDRLLNLNGMERHIAFKLAEKEIKTLEELAEQGVDDLADIEELSAEKAAELIMAARNICWFGDE</sequence>
<dbReference type="SUPFAM" id="SSF50249">
    <property type="entry name" value="Nucleic acid-binding proteins"/>
    <property type="match status" value="1"/>
</dbReference>
<dbReference type="InterPro" id="IPR004087">
    <property type="entry name" value="KH_dom"/>
</dbReference>
<dbReference type="CDD" id="cd22529">
    <property type="entry name" value="KH-II_NusA_rpt2"/>
    <property type="match status" value="1"/>
</dbReference>
<evidence type="ECO:0000313" key="10">
    <source>
        <dbReference type="Proteomes" id="UP000006457"/>
    </source>
</evidence>
<dbReference type="InterPro" id="IPR025249">
    <property type="entry name" value="TF_NusA_KH_1st"/>
</dbReference>
<keyword evidence="3 7" id="KW-0889">Transcription antitermination</keyword>
<dbReference type="SUPFAM" id="SSF69705">
    <property type="entry name" value="Transcription factor NusA, N-terminal domain"/>
    <property type="match status" value="1"/>
</dbReference>
<dbReference type="OrthoDB" id="9807233at2"/>
<evidence type="ECO:0000256" key="6">
    <source>
        <dbReference type="ARBA" id="ARBA00023163"/>
    </source>
</evidence>
<dbReference type="InterPro" id="IPR030842">
    <property type="entry name" value="TF_NusA_bacterial"/>
</dbReference>
<dbReference type="GO" id="GO:0031564">
    <property type="term" value="P:transcription antitermination"/>
    <property type="evidence" value="ECO:0007669"/>
    <property type="project" value="UniProtKB-UniRule"/>
</dbReference>
<dbReference type="InterPro" id="IPR003029">
    <property type="entry name" value="S1_domain"/>
</dbReference>
<evidence type="ECO:0000256" key="2">
    <source>
        <dbReference type="ARBA" id="ARBA00022490"/>
    </source>
</evidence>
<dbReference type="GO" id="GO:0003700">
    <property type="term" value="F:DNA-binding transcription factor activity"/>
    <property type="evidence" value="ECO:0007669"/>
    <property type="project" value="InterPro"/>
</dbReference>
<dbReference type="Pfam" id="PF26594">
    <property type="entry name" value="KH_NusA_2nd"/>
    <property type="match status" value="1"/>
</dbReference>
<dbReference type="AlphaFoldDB" id="I3DFX8"/>
<dbReference type="InterPro" id="IPR010214">
    <property type="entry name" value="Tscrpt_termin_fac_NusA_C_rpt"/>
</dbReference>
<evidence type="ECO:0000256" key="3">
    <source>
        <dbReference type="ARBA" id="ARBA00022814"/>
    </source>
</evidence>
<dbReference type="InterPro" id="IPR012340">
    <property type="entry name" value="NA-bd_OB-fold"/>
</dbReference>
<dbReference type="CDD" id="cd04455">
    <property type="entry name" value="S1_NusA"/>
    <property type="match status" value="1"/>
</dbReference>
<evidence type="ECO:0000256" key="7">
    <source>
        <dbReference type="HAMAP-Rule" id="MF_00945"/>
    </source>
</evidence>
<dbReference type="Gene3D" id="3.30.300.20">
    <property type="match status" value="2"/>
</dbReference>
<evidence type="ECO:0000256" key="5">
    <source>
        <dbReference type="ARBA" id="ARBA00023015"/>
    </source>
</evidence>
<dbReference type="GO" id="GO:0005829">
    <property type="term" value="C:cytosol"/>
    <property type="evidence" value="ECO:0007669"/>
    <property type="project" value="TreeGrafter"/>
</dbReference>
<dbReference type="PANTHER" id="PTHR22648:SF0">
    <property type="entry name" value="TRANSCRIPTION TERMINATION_ANTITERMINATION PROTEIN NUSA"/>
    <property type="match status" value="1"/>
</dbReference>
<dbReference type="eggNOG" id="COG0195">
    <property type="taxonomic scope" value="Bacteria"/>
</dbReference>
<dbReference type="NCBIfam" id="TIGR01953">
    <property type="entry name" value="NusA"/>
    <property type="match status" value="1"/>
</dbReference>
<dbReference type="NCBIfam" id="TIGR01954">
    <property type="entry name" value="nusA_Cterm_rpt"/>
    <property type="match status" value="2"/>
</dbReference>
<dbReference type="Gene3D" id="1.10.150.20">
    <property type="entry name" value="5' to 3' exonuclease, C-terminal subdomain"/>
    <property type="match status" value="2"/>
</dbReference>
<keyword evidence="6 7" id="KW-0804">Transcription</keyword>
<dbReference type="RefSeq" id="WP_005759742.1">
    <property type="nucleotide sequence ID" value="NZ_AJSX01000017.1"/>
</dbReference>
<dbReference type="FunFam" id="3.30.1480.10:FF:000001">
    <property type="entry name" value="Transcription termination/antitermination protein NusA"/>
    <property type="match status" value="1"/>
</dbReference>
<dbReference type="EMBL" id="AJSX01000017">
    <property type="protein sequence ID" value="EIJ70621.1"/>
    <property type="molecule type" value="Genomic_DNA"/>
</dbReference>
<comment type="similarity">
    <text evidence="7">Belongs to the NusA family.</text>
</comment>
<proteinExistence type="inferred from homology"/>